<gene>
    <name evidence="2" type="ORF">G5C33_05255</name>
</gene>
<dbReference type="KEGG" id="spzr:G5C33_05255"/>
<name>A0A6G6Y3G0_9SPHN</name>
<evidence type="ECO:0000313" key="2">
    <source>
        <dbReference type="EMBL" id="QIG79258.1"/>
    </source>
</evidence>
<feature type="transmembrane region" description="Helical" evidence="1">
    <location>
        <begin position="160"/>
        <end position="178"/>
    </location>
</feature>
<dbReference type="AlphaFoldDB" id="A0A6G6Y3G0"/>
<feature type="transmembrane region" description="Helical" evidence="1">
    <location>
        <begin position="66"/>
        <end position="86"/>
    </location>
</feature>
<dbReference type="Proteomes" id="UP000501568">
    <property type="component" value="Chromosome"/>
</dbReference>
<keyword evidence="3" id="KW-1185">Reference proteome</keyword>
<proteinExistence type="predicted"/>
<feature type="transmembrane region" description="Helical" evidence="1">
    <location>
        <begin position="36"/>
        <end position="54"/>
    </location>
</feature>
<keyword evidence="1" id="KW-1133">Transmembrane helix</keyword>
<feature type="transmembrane region" description="Helical" evidence="1">
    <location>
        <begin position="106"/>
        <end position="125"/>
    </location>
</feature>
<accession>A0A6G6Y3G0</accession>
<organism evidence="2 3">
    <name type="scientific">Stakelama tenebrarum</name>
    <dbReference type="NCBI Taxonomy" id="2711215"/>
    <lineage>
        <taxon>Bacteria</taxon>
        <taxon>Pseudomonadati</taxon>
        <taxon>Pseudomonadota</taxon>
        <taxon>Alphaproteobacteria</taxon>
        <taxon>Sphingomonadales</taxon>
        <taxon>Sphingomonadaceae</taxon>
        <taxon>Stakelama</taxon>
    </lineage>
</organism>
<feature type="transmembrane region" description="Helical" evidence="1">
    <location>
        <begin position="137"/>
        <end position="154"/>
    </location>
</feature>
<evidence type="ECO:0000256" key="1">
    <source>
        <dbReference type="SAM" id="Phobius"/>
    </source>
</evidence>
<keyword evidence="1" id="KW-0472">Membrane</keyword>
<dbReference type="RefSeq" id="WP_165326259.1">
    <property type="nucleotide sequence ID" value="NZ_CP049109.1"/>
</dbReference>
<evidence type="ECO:0000313" key="3">
    <source>
        <dbReference type="Proteomes" id="UP000501568"/>
    </source>
</evidence>
<sequence>MNQALTFASIVLGVSVAFELENLNRLIRHKGVRWHWAQPLFALFVLLLIMFYWWSIADRPEGRISLGAFLPIMWSLVTLALLSAAALPDKLENGIDLAEYYQRNRFYLWGLVILTGLPIEIRWLYTVATNSSDIVSFFLRAGGDLVAFAAMIAMMFVRRWWLVALGFAINAIGPIAWLSRTI</sequence>
<dbReference type="EMBL" id="CP049109">
    <property type="protein sequence ID" value="QIG79258.1"/>
    <property type="molecule type" value="Genomic_DNA"/>
</dbReference>
<keyword evidence="1" id="KW-0812">Transmembrane</keyword>
<protein>
    <submittedName>
        <fullName evidence="2">Uncharacterized protein</fullName>
    </submittedName>
</protein>
<reference evidence="2 3" key="1">
    <citation type="submission" date="2020-02" db="EMBL/GenBank/DDBJ databases">
        <authorList>
            <person name="Zheng R.K."/>
            <person name="Sun C.M."/>
        </authorList>
    </citation>
    <scope>NUCLEOTIDE SEQUENCE [LARGE SCALE GENOMIC DNA]</scope>
    <source>
        <strain evidence="3">zrk23</strain>
    </source>
</reference>